<feature type="compositionally biased region" description="Low complexity" evidence="1">
    <location>
        <begin position="234"/>
        <end position="253"/>
    </location>
</feature>
<feature type="compositionally biased region" description="Basic and acidic residues" evidence="1">
    <location>
        <begin position="475"/>
        <end position="487"/>
    </location>
</feature>
<evidence type="ECO:0000256" key="1">
    <source>
        <dbReference type="SAM" id="MobiDB-lite"/>
    </source>
</evidence>
<feature type="compositionally biased region" description="Low complexity" evidence="1">
    <location>
        <begin position="389"/>
        <end position="404"/>
    </location>
</feature>
<dbReference type="RefSeq" id="XP_041158284.1">
    <property type="nucleotide sequence ID" value="XM_041303411.1"/>
</dbReference>
<comment type="caution">
    <text evidence="3">The sequence shown here is derived from an EMBL/GenBank/DDBJ whole genome shotgun (WGS) entry which is preliminary data.</text>
</comment>
<evidence type="ECO:0000259" key="2">
    <source>
        <dbReference type="Pfam" id="PF26617"/>
    </source>
</evidence>
<sequence length="820" mass="93586">MPKNNKKGKQKETPAAPAAPPPPAPLPPPPPLALPPPRIMTIDTIEEEEDDFGGLGDMDAGELNEDSWEQMHDTGDATQDLNGWASNDPQNSNGDWATDEQWETGAPQAQMPPLQPQKDGGNTKSQKKQQHQYQQQQHHQHHQQHQQHPQHQQHQQSQHNDGWGSGGGAWEDAGGTPAPAKKQISKGNWSQTTQRAMDEPAWSNWGHEAGWEQDGDTSEIEEEEWSAEDDSWGAPAAAWPQQQPTHAPQAYPQKQSTHAPQVHAQRQPNQQSGWQTWGEEARRLPKSQQPYAAANPPPGTGGYFQPQGTNKQASQQQSTNTQWSQQQAVMSAAFRQQQEQAYALAQAQSQHKQLQQQQQQHRHVQQQHSETYALAHAQNQHRQQHHHQNQPQHHQNPNQLPHHQNPIQLQQHQNPIQLQQHQNPNQLQHHQDQDQNQNQPQHHHDPSQPQHYHQPQHHHDPNQQQHYHNPNQPQHHHDQNQPQHHQDSNQPQHEGKKHKKDKESKQNKKEKKRQQKEQQEQEQQQQQHDNDVWGLGEGWQDEDDPDDYEDTHDAWGRRVHFSPPHTAPSVAPSTVVENFIVNAFPPNKLGLSTYGGTPSKTLTYAYHGTAAPIENRPARNATHDFADFIESKGAAISPVAGAFFGENSRMAKDRFHWMFPPDKDERVASKLEWIQSVSHGLGSFGLQKFLQTRERGALIVNADYRPSKSPNEPAFDWLTYPELQKTMDRTLQESVAFYDPSALVVVFVFLPSKSGNSLAIWRRKIAVPNSVRLAYQAQITQAIDSLRRDYSVYVDEIPPPKSEAPSPPKKRKWWKLWLST</sequence>
<feature type="compositionally biased region" description="Low complexity" evidence="1">
    <location>
        <begin position="462"/>
        <end position="473"/>
    </location>
</feature>
<feature type="compositionally biased region" description="Low complexity" evidence="1">
    <location>
        <begin position="421"/>
        <end position="440"/>
    </location>
</feature>
<accession>A0A9P7ALV4</accession>
<feature type="compositionally biased region" description="Pro residues" evidence="1">
    <location>
        <begin position="17"/>
        <end position="38"/>
    </location>
</feature>
<feature type="compositionally biased region" description="Polar residues" evidence="1">
    <location>
        <begin position="185"/>
        <end position="195"/>
    </location>
</feature>
<dbReference type="InterPro" id="IPR058258">
    <property type="entry name" value="CcmS-like"/>
</dbReference>
<feature type="domain" description="CcmS related" evidence="2">
    <location>
        <begin position="639"/>
        <end position="770"/>
    </location>
</feature>
<dbReference type="EMBL" id="JABBWE010000043">
    <property type="protein sequence ID" value="KAG1791439.1"/>
    <property type="molecule type" value="Genomic_DNA"/>
</dbReference>
<feature type="compositionally biased region" description="Polar residues" evidence="1">
    <location>
        <begin position="76"/>
        <end position="95"/>
    </location>
</feature>
<dbReference type="Pfam" id="PF26617">
    <property type="entry name" value="CcmS-like"/>
    <property type="match status" value="1"/>
</dbReference>
<reference evidence="3" key="1">
    <citation type="journal article" date="2020" name="New Phytol.">
        <title>Comparative genomics reveals dynamic genome evolution in host specialist ectomycorrhizal fungi.</title>
        <authorList>
            <person name="Lofgren L.A."/>
            <person name="Nguyen N.H."/>
            <person name="Vilgalys R."/>
            <person name="Ruytinx J."/>
            <person name="Liao H.L."/>
            <person name="Branco S."/>
            <person name="Kuo A."/>
            <person name="LaButti K."/>
            <person name="Lipzen A."/>
            <person name="Andreopoulos W."/>
            <person name="Pangilinan J."/>
            <person name="Riley R."/>
            <person name="Hundley H."/>
            <person name="Na H."/>
            <person name="Barry K."/>
            <person name="Grigoriev I.V."/>
            <person name="Stajich J.E."/>
            <person name="Kennedy P.G."/>
        </authorList>
    </citation>
    <scope>NUCLEOTIDE SEQUENCE</scope>
    <source>
        <strain evidence="3">S12</strain>
    </source>
</reference>
<feature type="compositionally biased region" description="Low complexity" evidence="1">
    <location>
        <begin position="336"/>
        <end position="359"/>
    </location>
</feature>
<feature type="region of interest" description="Disordered" evidence="1">
    <location>
        <begin position="1"/>
        <end position="404"/>
    </location>
</feature>
<feature type="compositionally biased region" description="Polar residues" evidence="1">
    <location>
        <begin position="254"/>
        <end position="275"/>
    </location>
</feature>
<feature type="compositionally biased region" description="Acidic residues" evidence="1">
    <location>
        <begin position="211"/>
        <end position="231"/>
    </location>
</feature>
<feature type="compositionally biased region" description="Acidic residues" evidence="1">
    <location>
        <begin position="59"/>
        <end position="68"/>
    </location>
</feature>
<protein>
    <recommendedName>
        <fullName evidence="2">CcmS related domain-containing protein</fullName>
    </recommendedName>
</protein>
<dbReference type="OrthoDB" id="3171339at2759"/>
<dbReference type="AlphaFoldDB" id="A0A9P7ALV4"/>
<feature type="compositionally biased region" description="Low complexity" evidence="1">
    <location>
        <begin position="146"/>
        <end position="162"/>
    </location>
</feature>
<evidence type="ECO:0000313" key="4">
    <source>
        <dbReference type="Proteomes" id="UP000719766"/>
    </source>
</evidence>
<organism evidence="3 4">
    <name type="scientific">Suillus plorans</name>
    <dbReference type="NCBI Taxonomy" id="116603"/>
    <lineage>
        <taxon>Eukaryota</taxon>
        <taxon>Fungi</taxon>
        <taxon>Dikarya</taxon>
        <taxon>Basidiomycota</taxon>
        <taxon>Agaricomycotina</taxon>
        <taxon>Agaricomycetes</taxon>
        <taxon>Agaricomycetidae</taxon>
        <taxon>Boletales</taxon>
        <taxon>Suillineae</taxon>
        <taxon>Suillaceae</taxon>
        <taxon>Suillus</taxon>
    </lineage>
</organism>
<name>A0A9P7ALV4_9AGAM</name>
<gene>
    <name evidence="3" type="ORF">HD556DRAFT_1386560</name>
</gene>
<dbReference type="Proteomes" id="UP000719766">
    <property type="component" value="Unassembled WGS sequence"/>
</dbReference>
<dbReference type="GeneID" id="64597175"/>
<feature type="compositionally biased region" description="Acidic residues" evidence="1">
    <location>
        <begin position="539"/>
        <end position="550"/>
    </location>
</feature>
<proteinExistence type="predicted"/>
<feature type="region of interest" description="Disordered" evidence="1">
    <location>
        <begin position="421"/>
        <end position="552"/>
    </location>
</feature>
<keyword evidence="4" id="KW-1185">Reference proteome</keyword>
<evidence type="ECO:0000313" key="3">
    <source>
        <dbReference type="EMBL" id="KAG1791439.1"/>
    </source>
</evidence>
<feature type="compositionally biased region" description="Low complexity" evidence="1">
    <location>
        <begin position="309"/>
        <end position="328"/>
    </location>
</feature>